<gene>
    <name evidence="1" type="ORF">ABVB70_10320</name>
</gene>
<dbReference type="AlphaFoldDB" id="A0ABD5LJD3"/>
<dbReference type="GeneID" id="92922255"/>
<protein>
    <submittedName>
        <fullName evidence="1">Uncharacterized protein</fullName>
    </submittedName>
</protein>
<sequence length="100" mass="10912">MNDIYIDHFRYTSHVSVRTVGSGQAVPKKKAAGCLRGLTSLKVKTSRGEQLSRALGERDSQLKYGSGNNAKQGCIMRYFANLEKILAGKKRGPPDGSRAL</sequence>
<dbReference type="EMBL" id="JBETME010000003">
    <property type="protein sequence ID" value="MES4990732.1"/>
    <property type="molecule type" value="Genomic_DNA"/>
</dbReference>
<proteinExistence type="predicted"/>
<dbReference type="RefSeq" id="WP_113164908.1">
    <property type="nucleotide sequence ID" value="NZ_JAAQPQ010000001.1"/>
</dbReference>
<organism evidence="1 2">
    <name type="scientific">Agrobacterium radiobacter</name>
    <dbReference type="NCBI Taxonomy" id="362"/>
    <lineage>
        <taxon>Bacteria</taxon>
        <taxon>Pseudomonadati</taxon>
        <taxon>Pseudomonadota</taxon>
        <taxon>Alphaproteobacteria</taxon>
        <taxon>Hyphomicrobiales</taxon>
        <taxon>Rhizobiaceae</taxon>
        <taxon>Rhizobium/Agrobacterium group</taxon>
        <taxon>Agrobacterium</taxon>
        <taxon>Agrobacterium tumefaciens complex</taxon>
    </lineage>
</organism>
<dbReference type="Proteomes" id="UP001438189">
    <property type="component" value="Unassembled WGS sequence"/>
</dbReference>
<reference evidence="1 2" key="1">
    <citation type="submission" date="2024-06" db="EMBL/GenBank/DDBJ databases">
        <title>Genome sequencing of Agrobacterium spp. from tobacco in Serbia.</title>
        <authorList>
            <person name="Ilicic R.J."/>
            <person name="Studholme D.J."/>
            <person name="Jelusic A."/>
            <person name="Barac G."/>
            <person name="Bagi F."/>
            <person name="Popovic Milovanovic T."/>
        </authorList>
    </citation>
    <scope>NUCLEOTIDE SEQUENCE [LARGE SCALE GENOMIC DNA]</scope>
    <source>
        <strain evidence="1 2">DA1</strain>
    </source>
</reference>
<comment type="caution">
    <text evidence="1">The sequence shown here is derived from an EMBL/GenBank/DDBJ whole genome shotgun (WGS) entry which is preliminary data.</text>
</comment>
<name>A0ABD5LJD3_AGRRD</name>
<evidence type="ECO:0000313" key="2">
    <source>
        <dbReference type="Proteomes" id="UP001438189"/>
    </source>
</evidence>
<accession>A0ABD5LJD3</accession>
<evidence type="ECO:0000313" key="1">
    <source>
        <dbReference type="EMBL" id="MES4990732.1"/>
    </source>
</evidence>